<comment type="subcellular location">
    <subcellularLocation>
        <location evidence="2">Nucleus</location>
    </subcellularLocation>
</comment>
<feature type="coiled-coil region" evidence="13">
    <location>
        <begin position="110"/>
        <end position="157"/>
    </location>
</feature>
<evidence type="ECO:0000256" key="8">
    <source>
        <dbReference type="ARBA" id="ARBA00022840"/>
    </source>
</evidence>
<evidence type="ECO:0000313" key="16">
    <source>
        <dbReference type="EMBL" id="RZF35683.1"/>
    </source>
</evidence>
<dbReference type="PANTHER" id="PTHR11472">
    <property type="entry name" value="DNA REPAIR DEAD HELICASE RAD3/XP-D SUBFAMILY MEMBER"/>
    <property type="match status" value="1"/>
</dbReference>
<protein>
    <recommendedName>
        <fullName evidence="15">Helicase ATP-binding domain-containing protein</fullName>
    </recommendedName>
</protein>
<dbReference type="GO" id="GO:0051536">
    <property type="term" value="F:iron-sulfur cluster binding"/>
    <property type="evidence" value="ECO:0007669"/>
    <property type="project" value="UniProtKB-KW"/>
</dbReference>
<dbReference type="GO" id="GO:0034085">
    <property type="term" value="P:establishment of sister chromatid cohesion"/>
    <property type="evidence" value="ECO:0007669"/>
    <property type="project" value="TreeGrafter"/>
</dbReference>
<dbReference type="FunCoup" id="A0A482WQ97">
    <property type="interactions" value="1517"/>
</dbReference>
<dbReference type="SUPFAM" id="SSF52540">
    <property type="entry name" value="P-loop containing nucleoside triphosphate hydrolases"/>
    <property type="match status" value="1"/>
</dbReference>
<dbReference type="InterPro" id="IPR006555">
    <property type="entry name" value="ATP-dep_Helicase_C"/>
</dbReference>
<evidence type="ECO:0000259" key="15">
    <source>
        <dbReference type="PROSITE" id="PS51193"/>
    </source>
</evidence>
<evidence type="ECO:0000256" key="9">
    <source>
        <dbReference type="ARBA" id="ARBA00023004"/>
    </source>
</evidence>
<evidence type="ECO:0000313" key="17">
    <source>
        <dbReference type="Proteomes" id="UP000291343"/>
    </source>
</evidence>
<dbReference type="SMR" id="A0A482WQ97"/>
<keyword evidence="4" id="KW-0479">Metal-binding</keyword>
<keyword evidence="9" id="KW-0408">Iron</keyword>
<dbReference type="SMART" id="SM00491">
    <property type="entry name" value="HELICc2"/>
    <property type="match status" value="1"/>
</dbReference>
<dbReference type="GO" id="GO:0003677">
    <property type="term" value="F:DNA binding"/>
    <property type="evidence" value="ECO:0007669"/>
    <property type="project" value="InterPro"/>
</dbReference>
<dbReference type="InterPro" id="IPR006554">
    <property type="entry name" value="Helicase-like_DEXD_c2"/>
</dbReference>
<dbReference type="NCBIfam" id="TIGR00604">
    <property type="entry name" value="rad3"/>
    <property type="match status" value="1"/>
</dbReference>
<keyword evidence="11" id="KW-0413">Isomerase</keyword>
<gene>
    <name evidence="16" type="ORF">LSTR_LSTR010004</name>
</gene>
<dbReference type="GO" id="GO:0006139">
    <property type="term" value="P:nucleobase-containing compound metabolic process"/>
    <property type="evidence" value="ECO:0007669"/>
    <property type="project" value="InterPro"/>
</dbReference>
<feature type="domain" description="Helicase ATP-binding" evidence="15">
    <location>
        <begin position="12"/>
        <end position="437"/>
    </location>
</feature>
<dbReference type="Pfam" id="PF06733">
    <property type="entry name" value="DEAD_2"/>
    <property type="match status" value="1"/>
</dbReference>
<dbReference type="GO" id="GO:0005634">
    <property type="term" value="C:nucleus"/>
    <property type="evidence" value="ECO:0007669"/>
    <property type="project" value="UniProtKB-SubCell"/>
</dbReference>
<dbReference type="InterPro" id="IPR013020">
    <property type="entry name" value="Rad3/Chl1-like"/>
</dbReference>
<reference evidence="16 17" key="1">
    <citation type="journal article" date="2017" name="Gigascience">
        <title>Genome sequence of the small brown planthopper, Laodelphax striatellus.</title>
        <authorList>
            <person name="Zhu J."/>
            <person name="Jiang F."/>
            <person name="Wang X."/>
            <person name="Yang P."/>
            <person name="Bao Y."/>
            <person name="Zhao W."/>
            <person name="Wang W."/>
            <person name="Lu H."/>
            <person name="Wang Q."/>
            <person name="Cui N."/>
            <person name="Li J."/>
            <person name="Chen X."/>
            <person name="Luo L."/>
            <person name="Yu J."/>
            <person name="Kang L."/>
            <person name="Cui F."/>
        </authorList>
    </citation>
    <scope>NUCLEOTIDE SEQUENCE [LARGE SCALE GENOMIC DNA]</scope>
    <source>
        <strain evidence="16">Lst14</strain>
    </source>
</reference>
<evidence type="ECO:0000256" key="11">
    <source>
        <dbReference type="ARBA" id="ARBA00023235"/>
    </source>
</evidence>
<dbReference type="InterPro" id="IPR045028">
    <property type="entry name" value="DinG/Rad3-like"/>
</dbReference>
<feature type="compositionally biased region" description="Basic and acidic residues" evidence="14">
    <location>
        <begin position="527"/>
        <end position="538"/>
    </location>
</feature>
<evidence type="ECO:0000256" key="10">
    <source>
        <dbReference type="ARBA" id="ARBA00023014"/>
    </source>
</evidence>
<keyword evidence="17" id="KW-1185">Reference proteome</keyword>
<dbReference type="SMART" id="SM00487">
    <property type="entry name" value="DEXDc"/>
    <property type="match status" value="1"/>
</dbReference>
<dbReference type="Gene3D" id="3.40.50.300">
    <property type="entry name" value="P-loop containing nucleotide triphosphate hydrolases"/>
    <property type="match status" value="3"/>
</dbReference>
<dbReference type="GO" id="GO:0046872">
    <property type="term" value="F:metal ion binding"/>
    <property type="evidence" value="ECO:0007669"/>
    <property type="project" value="UniProtKB-KW"/>
</dbReference>
<evidence type="ECO:0000256" key="7">
    <source>
        <dbReference type="ARBA" id="ARBA00022806"/>
    </source>
</evidence>
<keyword evidence="12" id="KW-0539">Nucleus</keyword>
<dbReference type="STRING" id="195883.A0A482WQ97"/>
<evidence type="ECO:0000256" key="5">
    <source>
        <dbReference type="ARBA" id="ARBA00022741"/>
    </source>
</evidence>
<name>A0A482WQ97_LAOST</name>
<keyword evidence="8" id="KW-0067">ATP-binding</keyword>
<keyword evidence="6" id="KW-0378">Hydrolase</keyword>
<sequence>MDVKLENEELVPPDEFPFPFEPYSIQKDFMKNLFRSLEEGKLGIFESPTGTGKSQSLICGSLKWLLEHEERQKRLLANQIAKLTISDESTEKASDWIKAQARQLEREHSKRQLQIRLDTINKKEERLQLLKKTVREKKIAERKMDNARLQKVKHANDNKCNDVIEEMDKEKDDYLLEDDAGLQNSGDDDLDELDDDEGPKDVQIIICSRTHSQLSQLVGEIKKSPYHDKVRLVVLSSRNNYCINPSVRRLGSLALINERCCDLQNKKRDKATAVSEDGVKLKKSRQNLSTSGCPFRPSAPILGEEALADIMDMEDVVTRGKAISACPYYASRSAVEDAQVIVVPYNILLHKGTREASGLKLKDNVVIIDEAHNLLDTIQHIHSAELTSNVLDRAHRQLVSYRDKYKTRFTASNILNLNQIIFVVNRLMQLIKFDPKNDKEDTKVMVMDDFLLNASIDNLNMYNLLNFCKLSKLTQKLQGFVQNHDFSKEKVNDAAKDESKTSGLQSFLKQIEASANKKKNSNPEPETPSKAEQPDGKPSDGLASNAMPAVVSFLECLTNPSEDGRLIVTRGTSSQPGCIKFLLLNPASHFVDVVREARSVVVAGGTMKPIAEFRDQLFAGAGANKDRILHFSCGHVVSPDRILPIVLTSGPTKQTFDFSFGSRDSSDMLNELGRVLVNLSNIVPAGIVCFLTSYSYEKTVINHLEKTGVLEKIAVKKKIFREPKESNQVEKVLQDYAKTIKSASSGVSNSKLNGALLFSVVGGKLSEGLNFSDDLGRCVILFGLPYPNIKSAQLQEKMSYLSAVYGNKEGEEHYENLCMKAVNQTIGRAIRHMGDYATIWLVDKRFARPAIQAQLPEWIQTSLVTESLFGPAVGATARFFAKRKKS</sequence>
<organism evidence="16 17">
    <name type="scientific">Laodelphax striatellus</name>
    <name type="common">Small brown planthopper</name>
    <name type="synonym">Delphax striatella</name>
    <dbReference type="NCBI Taxonomy" id="195883"/>
    <lineage>
        <taxon>Eukaryota</taxon>
        <taxon>Metazoa</taxon>
        <taxon>Ecdysozoa</taxon>
        <taxon>Arthropoda</taxon>
        <taxon>Hexapoda</taxon>
        <taxon>Insecta</taxon>
        <taxon>Pterygota</taxon>
        <taxon>Neoptera</taxon>
        <taxon>Paraneoptera</taxon>
        <taxon>Hemiptera</taxon>
        <taxon>Auchenorrhyncha</taxon>
        <taxon>Fulgoroidea</taxon>
        <taxon>Delphacidae</taxon>
        <taxon>Criomorphinae</taxon>
        <taxon>Laodelphax</taxon>
    </lineage>
</organism>
<comment type="cofactor">
    <cofactor evidence="1">
        <name>[4Fe-4S] cluster</name>
        <dbReference type="ChEBI" id="CHEBI:49883"/>
    </cofactor>
</comment>
<keyword evidence="7" id="KW-0347">Helicase</keyword>
<dbReference type="InterPro" id="IPR027417">
    <property type="entry name" value="P-loop_NTPase"/>
</dbReference>
<evidence type="ECO:0000256" key="14">
    <source>
        <dbReference type="SAM" id="MobiDB-lite"/>
    </source>
</evidence>
<keyword evidence="10" id="KW-0411">Iron-sulfur</keyword>
<dbReference type="EMBL" id="QKKF02027694">
    <property type="protein sequence ID" value="RZF35683.1"/>
    <property type="molecule type" value="Genomic_DNA"/>
</dbReference>
<dbReference type="CDD" id="cd18788">
    <property type="entry name" value="SF2_C_XPD"/>
    <property type="match status" value="1"/>
</dbReference>
<keyword evidence="5" id="KW-0547">Nucleotide-binding</keyword>
<dbReference type="GO" id="GO:0016818">
    <property type="term" value="F:hydrolase activity, acting on acid anhydrides, in phosphorus-containing anhydrides"/>
    <property type="evidence" value="ECO:0007669"/>
    <property type="project" value="InterPro"/>
</dbReference>
<dbReference type="AlphaFoldDB" id="A0A482WQ97"/>
<proteinExistence type="inferred from homology"/>
<dbReference type="PANTHER" id="PTHR11472:SF41">
    <property type="entry name" value="ATP-DEPENDENT DNA HELICASE DDX11-RELATED"/>
    <property type="match status" value="1"/>
</dbReference>
<dbReference type="GO" id="GO:0005524">
    <property type="term" value="F:ATP binding"/>
    <property type="evidence" value="ECO:0007669"/>
    <property type="project" value="UniProtKB-KW"/>
</dbReference>
<evidence type="ECO:0000256" key="13">
    <source>
        <dbReference type="SAM" id="Coils"/>
    </source>
</evidence>
<dbReference type="InParanoid" id="A0A482WQ97"/>
<comment type="caution">
    <text evidence="16">The sequence shown here is derived from an EMBL/GenBank/DDBJ whole genome shotgun (WGS) entry which is preliminary data.</text>
</comment>
<dbReference type="FunFam" id="3.40.50.300:FF:001250">
    <property type="entry name" value="Putative ATP-dependent RNA helicase DDX11"/>
    <property type="match status" value="1"/>
</dbReference>
<dbReference type="Proteomes" id="UP000291343">
    <property type="component" value="Unassembled WGS sequence"/>
</dbReference>
<dbReference type="Pfam" id="PF13307">
    <property type="entry name" value="Helicase_C_2"/>
    <property type="match status" value="1"/>
</dbReference>
<dbReference type="InterPro" id="IPR010614">
    <property type="entry name" value="RAD3-like_helicase_DEAD"/>
</dbReference>
<evidence type="ECO:0000256" key="4">
    <source>
        <dbReference type="ARBA" id="ARBA00022723"/>
    </source>
</evidence>
<dbReference type="PROSITE" id="PS51193">
    <property type="entry name" value="HELICASE_ATP_BIND_2"/>
    <property type="match status" value="1"/>
</dbReference>
<dbReference type="InterPro" id="IPR014013">
    <property type="entry name" value="Helic_SF1/SF2_ATP-bd_DinG/Rad3"/>
</dbReference>
<evidence type="ECO:0000256" key="6">
    <source>
        <dbReference type="ARBA" id="ARBA00022801"/>
    </source>
</evidence>
<evidence type="ECO:0000256" key="12">
    <source>
        <dbReference type="ARBA" id="ARBA00023242"/>
    </source>
</evidence>
<evidence type="ECO:0000256" key="3">
    <source>
        <dbReference type="ARBA" id="ARBA00008435"/>
    </source>
</evidence>
<keyword evidence="13" id="KW-0175">Coiled coil</keyword>
<accession>A0A482WQ97</accession>
<dbReference type="SMART" id="SM00488">
    <property type="entry name" value="DEXDc2"/>
    <property type="match status" value="1"/>
</dbReference>
<dbReference type="InterPro" id="IPR014001">
    <property type="entry name" value="Helicase_ATP-bd"/>
</dbReference>
<dbReference type="OrthoDB" id="267079at2759"/>
<dbReference type="GO" id="GO:0003678">
    <property type="term" value="F:DNA helicase activity"/>
    <property type="evidence" value="ECO:0007669"/>
    <property type="project" value="InterPro"/>
</dbReference>
<evidence type="ECO:0000256" key="1">
    <source>
        <dbReference type="ARBA" id="ARBA00001966"/>
    </source>
</evidence>
<evidence type="ECO:0000256" key="2">
    <source>
        <dbReference type="ARBA" id="ARBA00004123"/>
    </source>
</evidence>
<feature type="region of interest" description="Disordered" evidence="14">
    <location>
        <begin position="514"/>
        <end position="542"/>
    </location>
</feature>
<comment type="similarity">
    <text evidence="3">Belongs to the DEAD box helicase family. DEAH subfamily. DDX11/CHL1 sub-subfamily.</text>
</comment>